<dbReference type="EMBL" id="JAVDTF010000002">
    <property type="protein sequence ID" value="MDR6784083.1"/>
    <property type="molecule type" value="Genomic_DNA"/>
</dbReference>
<proteinExistence type="predicted"/>
<sequence>MDTQDKRDLDRILNVLYKESPLAWYQIYTNLGIEKDRAEQLFLIGSAFNYLQVEHKGGQEYPTDNHYVGLTKDGIKFFALSNFSGTEKTVEPEPPKRYNLYISGSMGGFNLLDIDEEQLQIVVDAYLEGKAEFAIAGQNYHPKKFHTLKIFENTSSLNSRELKQIGRQEGSKRGFTGNFFSDEDLEEFGKELTMSIIGNAQFGSGKQINKVPVKQNNTSIDLSMENLQTVGASADDKPIFISYSWDSKDHEDHVFSFANELRKNGFNVDIDKIISQRKTSVNFTQMMHEAFVQSEHIIVVLSEGYKQKADTFQGGVGTEYRLILGEIDRFPRKYILVSFKGRDESIIPAGLNGRDVVDLSSNGLEPLFRKLTQQDEYVLSPISKNKPTLLKRQIAGFAEHQAKLNIKTETNKTSAELTAKRVEKKKQLLKDFSPWLNYKAGDQKKRFRMIIHSTESDTYPEQPMLPNFPPTWFAAEIYGYSYLGMEFCNENTQIYVDDHGNWNTEAAAHLKPLNVHVIRTIIYDDIVTWDMAGDGIYNCPHFYAVFTDGYPWAEIHYVDHNKKYPQFNSSNKIENAK</sequence>
<reference evidence="1" key="1">
    <citation type="submission" date="2023-07" db="EMBL/GenBank/DDBJ databases">
        <title>Sorghum-associated microbial communities from plants grown in Nebraska, USA.</title>
        <authorList>
            <person name="Schachtman D."/>
        </authorList>
    </citation>
    <scope>NUCLEOTIDE SEQUENCE</scope>
    <source>
        <strain evidence="1">2697</strain>
    </source>
</reference>
<organism evidence="1 2">
    <name type="scientific">Pedobacter africanus</name>
    <dbReference type="NCBI Taxonomy" id="151894"/>
    <lineage>
        <taxon>Bacteria</taxon>
        <taxon>Pseudomonadati</taxon>
        <taxon>Bacteroidota</taxon>
        <taxon>Sphingobacteriia</taxon>
        <taxon>Sphingobacteriales</taxon>
        <taxon>Sphingobacteriaceae</taxon>
        <taxon>Pedobacter</taxon>
    </lineage>
</organism>
<name>A0ACC6KYB2_9SPHI</name>
<evidence type="ECO:0000313" key="2">
    <source>
        <dbReference type="Proteomes" id="UP001246858"/>
    </source>
</evidence>
<protein>
    <submittedName>
        <fullName evidence="1">Uncharacterized protein</fullName>
    </submittedName>
</protein>
<gene>
    <name evidence="1" type="ORF">J2X78_002648</name>
</gene>
<accession>A0ACC6KYB2</accession>
<comment type="caution">
    <text evidence="1">The sequence shown here is derived from an EMBL/GenBank/DDBJ whole genome shotgun (WGS) entry which is preliminary data.</text>
</comment>
<keyword evidence="2" id="KW-1185">Reference proteome</keyword>
<evidence type="ECO:0000313" key="1">
    <source>
        <dbReference type="EMBL" id="MDR6784083.1"/>
    </source>
</evidence>
<dbReference type="Proteomes" id="UP001246858">
    <property type="component" value="Unassembled WGS sequence"/>
</dbReference>